<reference evidence="3 4" key="1">
    <citation type="journal article" date="2020" name="ISME J.">
        <title>Uncovering the hidden diversity of litter-decomposition mechanisms in mushroom-forming fungi.</title>
        <authorList>
            <person name="Floudas D."/>
            <person name="Bentzer J."/>
            <person name="Ahren D."/>
            <person name="Johansson T."/>
            <person name="Persson P."/>
            <person name="Tunlid A."/>
        </authorList>
    </citation>
    <scope>NUCLEOTIDE SEQUENCE [LARGE SCALE GENOMIC DNA]</scope>
    <source>
        <strain evidence="3 4">CBS 291.85</strain>
    </source>
</reference>
<organism evidence="3 4">
    <name type="scientific">Tetrapyrgos nigripes</name>
    <dbReference type="NCBI Taxonomy" id="182062"/>
    <lineage>
        <taxon>Eukaryota</taxon>
        <taxon>Fungi</taxon>
        <taxon>Dikarya</taxon>
        <taxon>Basidiomycota</taxon>
        <taxon>Agaricomycotina</taxon>
        <taxon>Agaricomycetes</taxon>
        <taxon>Agaricomycetidae</taxon>
        <taxon>Agaricales</taxon>
        <taxon>Marasmiineae</taxon>
        <taxon>Marasmiaceae</taxon>
        <taxon>Tetrapyrgos</taxon>
    </lineage>
</organism>
<keyword evidence="2" id="KW-0812">Transmembrane</keyword>
<name>A0A8H5LTB1_9AGAR</name>
<feature type="region of interest" description="Disordered" evidence="1">
    <location>
        <begin position="1"/>
        <end position="28"/>
    </location>
</feature>
<dbReference type="AlphaFoldDB" id="A0A8H5LTB1"/>
<protein>
    <submittedName>
        <fullName evidence="3">Uncharacterized protein</fullName>
    </submittedName>
</protein>
<dbReference type="OrthoDB" id="3256943at2759"/>
<evidence type="ECO:0000256" key="1">
    <source>
        <dbReference type="SAM" id="MobiDB-lite"/>
    </source>
</evidence>
<sequence length="256" mass="27872">MASQSSTSTSSSETSAPSSPGNNQQQSPPNQGNLYLFTFLATLLVLLLISCSIVFRSFVLRRRYRRRLQEALASGGVLAPRTQGSHRKRFRTRPRFFDVWLNEGGDTWEDTMPVAACAIKPKRRFNATSDKVPQSPSQAVGVAQPQTARARLTSLTRGLFQPNHSSASSRLNVDFEPSSPLSPTSPTTPITPYSPFEEKPDPLGTTTSLLQVSVLVAMPSPRRYTSAPSEEIPEVCFGVTRLPCKIPAVMGSGQSS</sequence>
<keyword evidence="4" id="KW-1185">Reference proteome</keyword>
<feature type="compositionally biased region" description="Low complexity" evidence="1">
    <location>
        <begin position="177"/>
        <end position="195"/>
    </location>
</feature>
<evidence type="ECO:0000256" key="2">
    <source>
        <dbReference type="SAM" id="Phobius"/>
    </source>
</evidence>
<feature type="compositionally biased region" description="Polar residues" evidence="1">
    <location>
        <begin position="162"/>
        <end position="171"/>
    </location>
</feature>
<keyword evidence="2" id="KW-0472">Membrane</keyword>
<dbReference type="EMBL" id="JAACJM010000013">
    <property type="protein sequence ID" value="KAF5369260.1"/>
    <property type="molecule type" value="Genomic_DNA"/>
</dbReference>
<feature type="transmembrane region" description="Helical" evidence="2">
    <location>
        <begin position="34"/>
        <end position="59"/>
    </location>
</feature>
<accession>A0A8H5LTB1</accession>
<proteinExistence type="predicted"/>
<comment type="caution">
    <text evidence="3">The sequence shown here is derived from an EMBL/GenBank/DDBJ whole genome shotgun (WGS) entry which is preliminary data.</text>
</comment>
<keyword evidence="2" id="KW-1133">Transmembrane helix</keyword>
<gene>
    <name evidence="3" type="ORF">D9758_002634</name>
</gene>
<feature type="region of interest" description="Disordered" evidence="1">
    <location>
        <begin position="160"/>
        <end position="204"/>
    </location>
</feature>
<dbReference type="Proteomes" id="UP000559256">
    <property type="component" value="Unassembled WGS sequence"/>
</dbReference>
<evidence type="ECO:0000313" key="3">
    <source>
        <dbReference type="EMBL" id="KAF5369260.1"/>
    </source>
</evidence>
<evidence type="ECO:0000313" key="4">
    <source>
        <dbReference type="Proteomes" id="UP000559256"/>
    </source>
</evidence>